<gene>
    <name evidence="2" type="ORF">TNCT_437211</name>
</gene>
<feature type="compositionally biased region" description="Polar residues" evidence="1">
    <location>
        <begin position="1"/>
        <end position="11"/>
    </location>
</feature>
<dbReference type="Proteomes" id="UP000887116">
    <property type="component" value="Unassembled WGS sequence"/>
</dbReference>
<name>A0A8X6G854_TRICU</name>
<evidence type="ECO:0000313" key="3">
    <source>
        <dbReference type="Proteomes" id="UP000887116"/>
    </source>
</evidence>
<accession>A0A8X6G854</accession>
<proteinExistence type="predicted"/>
<dbReference type="AlphaFoldDB" id="A0A8X6G854"/>
<evidence type="ECO:0000256" key="1">
    <source>
        <dbReference type="SAM" id="MobiDB-lite"/>
    </source>
</evidence>
<protein>
    <submittedName>
        <fullName evidence="2">Uncharacterized protein</fullName>
    </submittedName>
</protein>
<keyword evidence="3" id="KW-1185">Reference proteome</keyword>
<feature type="compositionally biased region" description="Basic residues" evidence="1">
    <location>
        <begin position="47"/>
        <end position="63"/>
    </location>
</feature>
<dbReference type="EMBL" id="BMAO01024972">
    <property type="protein sequence ID" value="GFQ99145.1"/>
    <property type="molecule type" value="Genomic_DNA"/>
</dbReference>
<comment type="caution">
    <text evidence="2">The sequence shown here is derived from an EMBL/GenBank/DDBJ whole genome shotgun (WGS) entry which is preliminary data.</text>
</comment>
<feature type="region of interest" description="Disordered" evidence="1">
    <location>
        <begin position="1"/>
        <end position="70"/>
    </location>
</feature>
<evidence type="ECO:0000313" key="2">
    <source>
        <dbReference type="EMBL" id="GFQ99145.1"/>
    </source>
</evidence>
<reference evidence="2" key="1">
    <citation type="submission" date="2020-07" db="EMBL/GenBank/DDBJ databases">
        <title>Multicomponent nature underlies the extraordinary mechanical properties of spider dragline silk.</title>
        <authorList>
            <person name="Kono N."/>
            <person name="Nakamura H."/>
            <person name="Mori M."/>
            <person name="Yoshida Y."/>
            <person name="Ohtoshi R."/>
            <person name="Malay A.D."/>
            <person name="Moran D.A.P."/>
            <person name="Tomita M."/>
            <person name="Numata K."/>
            <person name="Arakawa K."/>
        </authorList>
    </citation>
    <scope>NUCLEOTIDE SEQUENCE</scope>
</reference>
<sequence>MSDVVSGSSLKDSARSRFRETSKKIKDDIMHKIQSGSGKKKEIHKENHSHRVKRNRKRRKKQTYSRSNMDSRACACVKSELDLFNVNPCNYQQKTAHLRRFFLLHL</sequence>
<organism evidence="2 3">
    <name type="scientific">Trichonephila clavata</name>
    <name type="common">Joro spider</name>
    <name type="synonym">Nephila clavata</name>
    <dbReference type="NCBI Taxonomy" id="2740835"/>
    <lineage>
        <taxon>Eukaryota</taxon>
        <taxon>Metazoa</taxon>
        <taxon>Ecdysozoa</taxon>
        <taxon>Arthropoda</taxon>
        <taxon>Chelicerata</taxon>
        <taxon>Arachnida</taxon>
        <taxon>Araneae</taxon>
        <taxon>Araneomorphae</taxon>
        <taxon>Entelegynae</taxon>
        <taxon>Araneoidea</taxon>
        <taxon>Nephilidae</taxon>
        <taxon>Trichonephila</taxon>
    </lineage>
</organism>
<feature type="compositionally biased region" description="Basic and acidic residues" evidence="1">
    <location>
        <begin position="12"/>
        <end position="31"/>
    </location>
</feature>